<dbReference type="GO" id="GO:0030288">
    <property type="term" value="C:outer membrane-bounded periplasmic space"/>
    <property type="evidence" value="ECO:0007669"/>
    <property type="project" value="TreeGrafter"/>
</dbReference>
<dbReference type="InterPro" id="IPR005653">
    <property type="entry name" value="OstA-like_N"/>
</dbReference>
<dbReference type="Pfam" id="PF03968">
    <property type="entry name" value="LptD_N"/>
    <property type="match status" value="1"/>
</dbReference>
<evidence type="ECO:0000256" key="1">
    <source>
        <dbReference type="ARBA" id="ARBA00022448"/>
    </source>
</evidence>
<feature type="compositionally biased region" description="Basic and acidic residues" evidence="4">
    <location>
        <begin position="160"/>
        <end position="196"/>
    </location>
</feature>
<evidence type="ECO:0000256" key="4">
    <source>
        <dbReference type="SAM" id="MobiDB-lite"/>
    </source>
</evidence>
<evidence type="ECO:0000313" key="6">
    <source>
        <dbReference type="EMBL" id="VAW62005.1"/>
    </source>
</evidence>
<proteinExistence type="inferred from homology"/>
<dbReference type="Gene3D" id="2.60.450.10">
    <property type="entry name" value="Lipopolysaccharide (LPS) transport protein A like domain"/>
    <property type="match status" value="1"/>
</dbReference>
<evidence type="ECO:0000256" key="2">
    <source>
        <dbReference type="ARBA" id="ARBA00022729"/>
    </source>
</evidence>
<dbReference type="GO" id="GO:0009279">
    <property type="term" value="C:cell outer membrane"/>
    <property type="evidence" value="ECO:0007669"/>
    <property type="project" value="TreeGrafter"/>
</dbReference>
<dbReference type="InterPro" id="IPR052037">
    <property type="entry name" value="LPS_export_LptA"/>
</dbReference>
<keyword evidence="2" id="KW-0732">Signal</keyword>
<dbReference type="HAMAP" id="MF_01914">
    <property type="entry name" value="LPS_assembly_LptA"/>
    <property type="match status" value="1"/>
</dbReference>
<reference evidence="6" key="1">
    <citation type="submission" date="2018-06" db="EMBL/GenBank/DDBJ databases">
        <authorList>
            <person name="Zhirakovskaya E."/>
        </authorList>
    </citation>
    <scope>NUCLEOTIDE SEQUENCE</scope>
</reference>
<dbReference type="NCBIfam" id="TIGR03002">
    <property type="entry name" value="outer_YhbN_LptA"/>
    <property type="match status" value="1"/>
</dbReference>
<dbReference type="GO" id="GO:0017089">
    <property type="term" value="F:glycolipid transfer activity"/>
    <property type="evidence" value="ECO:0007669"/>
    <property type="project" value="TreeGrafter"/>
</dbReference>
<name>A0A3B0X140_9ZZZZ</name>
<keyword evidence="3" id="KW-0574">Periplasm</keyword>
<evidence type="ECO:0000256" key="3">
    <source>
        <dbReference type="ARBA" id="ARBA00022764"/>
    </source>
</evidence>
<dbReference type="InterPro" id="IPR014340">
    <property type="entry name" value="LptA"/>
</dbReference>
<feature type="domain" description="Organic solvent tolerance-like N-terminal" evidence="5">
    <location>
        <begin position="35"/>
        <end position="143"/>
    </location>
</feature>
<feature type="region of interest" description="Disordered" evidence="4">
    <location>
        <begin position="149"/>
        <end position="196"/>
    </location>
</feature>
<dbReference type="PANTHER" id="PTHR36504">
    <property type="entry name" value="LIPOPOLYSACCHARIDE EXPORT SYSTEM PROTEIN LPTA"/>
    <property type="match status" value="1"/>
</dbReference>
<organism evidence="6">
    <name type="scientific">hydrothermal vent metagenome</name>
    <dbReference type="NCBI Taxonomy" id="652676"/>
    <lineage>
        <taxon>unclassified sequences</taxon>
        <taxon>metagenomes</taxon>
        <taxon>ecological metagenomes</taxon>
    </lineage>
</organism>
<dbReference type="GO" id="GO:0015920">
    <property type="term" value="P:lipopolysaccharide transport"/>
    <property type="evidence" value="ECO:0007669"/>
    <property type="project" value="InterPro"/>
</dbReference>
<protein>
    <recommendedName>
        <fullName evidence="5">Organic solvent tolerance-like N-terminal domain-containing protein</fullName>
    </recommendedName>
</protein>
<gene>
    <name evidence="6" type="ORF">MNBD_GAMMA08-2912</name>
</gene>
<dbReference type="PANTHER" id="PTHR36504:SF1">
    <property type="entry name" value="LIPOPOLYSACCHARIDE EXPORT SYSTEM PROTEIN LPTA"/>
    <property type="match status" value="1"/>
</dbReference>
<accession>A0A3B0X140</accession>
<dbReference type="GO" id="GO:0001530">
    <property type="term" value="F:lipopolysaccharide binding"/>
    <property type="evidence" value="ECO:0007669"/>
    <property type="project" value="InterPro"/>
</dbReference>
<sequence length="196" mass="22086">MKRLIKIEQAFILLCALCFNVNTYAKKVDKEAPINIEADQLEMREKEGISIYKGHVIATKGSIKINGDKLIIKHKNGVLNKINIYGKPATFYQLNDLNETISAESYFMEYRAKTGMLEMKQKALLLKNKNRFSSEHIIYNTHKDIVKAGNGNTTSTPDTGAEKNRVKITIHPEADKNKPAKTEAVKTEAIKTESSK</sequence>
<dbReference type="AlphaFoldDB" id="A0A3B0X140"/>
<dbReference type="EMBL" id="UOFH01000203">
    <property type="protein sequence ID" value="VAW62005.1"/>
    <property type="molecule type" value="Genomic_DNA"/>
</dbReference>
<keyword evidence="1" id="KW-0813">Transport</keyword>
<evidence type="ECO:0000259" key="5">
    <source>
        <dbReference type="Pfam" id="PF03968"/>
    </source>
</evidence>